<keyword evidence="1" id="KW-0694">RNA-binding</keyword>
<sequence>MHSLNGFANMQSDQRDVNSMFSKLAINESQKYYSKQSTTIDSSQINIQAKEIGSENTNTQQTSIYPESLFSRAFTDNFDQSYRQTTLDNRNQQIQPKTELSNDYQSVSFNAKQIYWQIMNNSGRGSFTSRQSQVKNTSTEKSNEVMISNIDRETTGCILNDLNVHDVIDLDYKLIKQCILIVKFQNQESANWAIQKYDGANINGRNLKVNIMMSKQIRGGRRQKSKTKLFEINENLADGDEDHGSSDTSDEANKVRSVSLNNPSSTSSVKKNLNNTQFGDRNAMPTEQPIHIKSHLENNILNSKIAGGVQINQNNSQILGYMNQIPQQKQSQQQYFNQMAYYGPQIQINQQPLQNQIQQNQNQQNMLQFNNSQMPFIGNPNQTYIQQQPNFMQGQIQNQPVVVQNPNVYINATGLQMNEFQQQNQFIQRTSLNAIQGNTPIPAQRQLQQFMMNANNQSRNNLKLKNQVGKEELSKTQDQTTKRLSNLSTGLQLSTSNNNNINNQSMSNLQNTDDQENVQDHMSDHYSSAFGYNSSSSGLMIQQPQPQQNLHFSVLENQNSLGIINGSIDASQEDNLSNRLRDDEMTWQPQNDNAFGSETESNQQNMINAIYTQNMKNISTKSDSDQSYPMMQQIPLPQYQSPVEQKFAMTSRGQKNLNNSLEQIFQGPNSGRQSPAFSTPGSIKHTNSFNKFNSSQTLGAIFRNNNEINALSNTHQGAPIHNRNFSDQQPFYQSEMMQKHQQFYMSQNINTNYLNQSMQINQMLYQNNYLSASSSDLHNNISQYGLPLSTNCQPLLSSSNSSFDISLSTGQNRKKKYLKEFKNHQSLKNAYSDSSFLSQDSQNYELDIEKIKKGEDLRTTIMIRNIPNKYVQTTLLNEINKNHQGKYDFLYLPIDFQNQANVGYAFINFVDPLFILDFQKEFHKRKWAKFNSQKICDIRYGRIQGLYLLSNHFKSSSVLNQQDEGLRPRIFEQNNKKDWSYELSKICQKYGIQQQYLGRFSSSGGLISTMAQNSLNHSMTTVKNNYGGQTASDTQHSIDIQSLQLPNDDTKAAEPEEFKSQ</sequence>
<proteinExistence type="predicted"/>
<feature type="compositionally biased region" description="Low complexity" evidence="2">
    <location>
        <begin position="257"/>
        <end position="269"/>
    </location>
</feature>
<evidence type="ECO:0000256" key="1">
    <source>
        <dbReference type="ARBA" id="ARBA00022884"/>
    </source>
</evidence>
<evidence type="ECO:0000313" key="4">
    <source>
        <dbReference type="EMBL" id="CDW91806.1"/>
    </source>
</evidence>
<dbReference type="InterPro" id="IPR035979">
    <property type="entry name" value="RBD_domain_sf"/>
</dbReference>
<dbReference type="AlphaFoldDB" id="A0A078BC79"/>
<dbReference type="SUPFAM" id="SSF54928">
    <property type="entry name" value="RNA-binding domain, RBD"/>
    <property type="match status" value="2"/>
</dbReference>
<name>A0A078BC79_STYLE</name>
<feature type="compositionally biased region" description="Low complexity" evidence="2">
    <location>
        <begin position="491"/>
        <end position="511"/>
    </location>
</feature>
<evidence type="ECO:0000256" key="2">
    <source>
        <dbReference type="SAM" id="MobiDB-lite"/>
    </source>
</evidence>
<dbReference type="OrthoDB" id="417481at2759"/>
<feature type="region of interest" description="Disordered" evidence="2">
    <location>
        <begin position="235"/>
        <end position="284"/>
    </location>
</feature>
<evidence type="ECO:0000313" key="5">
    <source>
        <dbReference type="Proteomes" id="UP000039865"/>
    </source>
</evidence>
<feature type="domain" description="Mei2-like C-terminal RNA recognition motif" evidence="3">
    <location>
        <begin position="858"/>
        <end position="954"/>
    </location>
</feature>
<feature type="region of interest" description="Disordered" evidence="2">
    <location>
        <begin position="666"/>
        <end position="688"/>
    </location>
</feature>
<feature type="region of interest" description="Disordered" evidence="2">
    <location>
        <begin position="465"/>
        <end position="511"/>
    </location>
</feature>
<organism evidence="4 5">
    <name type="scientific">Stylonychia lemnae</name>
    <name type="common">Ciliate</name>
    <dbReference type="NCBI Taxonomy" id="5949"/>
    <lineage>
        <taxon>Eukaryota</taxon>
        <taxon>Sar</taxon>
        <taxon>Alveolata</taxon>
        <taxon>Ciliophora</taxon>
        <taxon>Intramacronucleata</taxon>
        <taxon>Spirotrichea</taxon>
        <taxon>Stichotrichia</taxon>
        <taxon>Sporadotrichida</taxon>
        <taxon>Oxytrichidae</taxon>
        <taxon>Stylonychinae</taxon>
        <taxon>Stylonychia</taxon>
    </lineage>
</organism>
<accession>A0A078BC79</accession>
<feature type="compositionally biased region" description="Polar residues" evidence="2">
    <location>
        <begin position="476"/>
        <end position="490"/>
    </location>
</feature>
<evidence type="ECO:0000259" key="3">
    <source>
        <dbReference type="Pfam" id="PF04059"/>
    </source>
</evidence>
<feature type="compositionally biased region" description="Polar residues" evidence="2">
    <location>
        <begin position="270"/>
        <end position="279"/>
    </location>
</feature>
<dbReference type="InterPro" id="IPR007201">
    <property type="entry name" value="Mei2-like_Rrm_C"/>
</dbReference>
<dbReference type="Proteomes" id="UP000039865">
    <property type="component" value="Unassembled WGS sequence"/>
</dbReference>
<feature type="compositionally biased region" description="Basic and acidic residues" evidence="2">
    <location>
        <begin position="1048"/>
        <end position="1061"/>
    </location>
</feature>
<keyword evidence="5" id="KW-1185">Reference proteome</keyword>
<dbReference type="Pfam" id="PF04059">
    <property type="entry name" value="RRM_2"/>
    <property type="match status" value="1"/>
</dbReference>
<protein>
    <submittedName>
        <fullName evidence="4">Rna-binding protein</fullName>
    </submittedName>
</protein>
<dbReference type="CDD" id="cd00590">
    <property type="entry name" value="RRM_SF"/>
    <property type="match status" value="1"/>
</dbReference>
<dbReference type="EMBL" id="CCKQ01019770">
    <property type="protein sequence ID" value="CDW91806.1"/>
    <property type="molecule type" value="Genomic_DNA"/>
</dbReference>
<reference evidence="4 5" key="1">
    <citation type="submission" date="2014-06" db="EMBL/GenBank/DDBJ databases">
        <authorList>
            <person name="Swart Estienne"/>
        </authorList>
    </citation>
    <scope>NUCLEOTIDE SEQUENCE [LARGE SCALE GENOMIC DNA]</scope>
    <source>
        <strain evidence="4 5">130c</strain>
    </source>
</reference>
<dbReference type="Gene3D" id="3.30.70.330">
    <property type="match status" value="1"/>
</dbReference>
<dbReference type="InterPro" id="IPR012677">
    <property type="entry name" value="Nucleotide-bd_a/b_plait_sf"/>
</dbReference>
<dbReference type="PANTHER" id="PTHR23189">
    <property type="entry name" value="RNA RECOGNITION MOTIF-CONTAINING"/>
    <property type="match status" value="1"/>
</dbReference>
<dbReference type="InParanoid" id="A0A078BC79"/>
<dbReference type="GO" id="GO:0003723">
    <property type="term" value="F:RNA binding"/>
    <property type="evidence" value="ECO:0007669"/>
    <property type="project" value="UniProtKB-KW"/>
</dbReference>
<gene>
    <name evidence="4" type="primary">Contig17980.g19115</name>
    <name evidence="4" type="ORF">STYLEM_20967</name>
</gene>
<feature type="region of interest" description="Disordered" evidence="2">
    <location>
        <begin position="1041"/>
        <end position="1061"/>
    </location>
</feature>